<dbReference type="Pfam" id="PF14464">
    <property type="entry name" value="Prok-JAB"/>
    <property type="match status" value="1"/>
</dbReference>
<accession>A0ABT1AEP0</accession>
<keyword evidence="5" id="KW-0482">Metalloprotease</keyword>
<evidence type="ECO:0000256" key="3">
    <source>
        <dbReference type="ARBA" id="ARBA00022801"/>
    </source>
</evidence>
<sequence length="199" mass="22174">MIEVQLAPECAAKLLRELRRAGANEIGGVLATERVAERVFRIVDLSVQRKGGSFAAFARDASLHKRFMRRFHDLTGHQYERFNYLGEWHSHPSFPALPSPRDVLTMHSLLEAPDQVANFLVLLIVKRSSTCKLEASAHAFAHGLAPMRVPLVMPELNDALTEVTASPRLSLRKRLAMRADGGGSRPSKRKASLKPRTCQ</sequence>
<evidence type="ECO:0000256" key="1">
    <source>
        <dbReference type="ARBA" id="ARBA00022670"/>
    </source>
</evidence>
<dbReference type="EMBL" id="JAMXHT010000001">
    <property type="protein sequence ID" value="MCO5396784.1"/>
    <property type="molecule type" value="Genomic_DNA"/>
</dbReference>
<keyword evidence="4" id="KW-0862">Zinc</keyword>
<protein>
    <submittedName>
        <fullName evidence="8">Mov34/MPN/PAD-1 family protein</fullName>
    </submittedName>
</protein>
<keyword evidence="2" id="KW-0479">Metal-binding</keyword>
<keyword evidence="3" id="KW-0378">Hydrolase</keyword>
<evidence type="ECO:0000256" key="2">
    <source>
        <dbReference type="ARBA" id="ARBA00022723"/>
    </source>
</evidence>
<reference evidence="8" key="2">
    <citation type="journal article" date="2023" name="Front. Microbiol.">
        <title>Ralstonia chuxiongensis sp. nov., Ralstonia mojiangensis sp. nov., and Ralstonia soli sp. nov., isolated from tobacco fields, are three novel species in the family Burkholderiaceae.</title>
        <authorList>
            <person name="Lu C.H."/>
            <person name="Zhang Y.Y."/>
            <person name="Jiang N."/>
            <person name="Chen W."/>
            <person name="Shao X."/>
            <person name="Zhao Z.M."/>
            <person name="Lu W.L."/>
            <person name="Hu X."/>
            <person name="Xi Y.X."/>
            <person name="Zou S.Y."/>
            <person name="Wei Q.J."/>
            <person name="Lin Z.L."/>
            <person name="Gong L."/>
            <person name="Gai X.T."/>
            <person name="Zhang L.Q."/>
            <person name="Li J.Y."/>
            <person name="Jin Y."/>
            <person name="Xia Z.Y."/>
        </authorList>
    </citation>
    <scope>NUCLEOTIDE SEQUENCE</scope>
    <source>
        <strain evidence="8">21MJYT02-11</strain>
    </source>
</reference>
<keyword evidence="9" id="KW-1185">Reference proteome</keyword>
<dbReference type="SUPFAM" id="SSF102712">
    <property type="entry name" value="JAB1/MPN domain"/>
    <property type="match status" value="1"/>
</dbReference>
<proteinExistence type="predicted"/>
<evidence type="ECO:0000256" key="5">
    <source>
        <dbReference type="ARBA" id="ARBA00023049"/>
    </source>
</evidence>
<dbReference type="InterPro" id="IPR028090">
    <property type="entry name" value="JAB_dom_prok"/>
</dbReference>
<evidence type="ECO:0000313" key="8">
    <source>
        <dbReference type="EMBL" id="MCO5396784.1"/>
    </source>
</evidence>
<evidence type="ECO:0000256" key="4">
    <source>
        <dbReference type="ARBA" id="ARBA00022833"/>
    </source>
</evidence>
<comment type="caution">
    <text evidence="8">The sequence shown here is derived from an EMBL/GenBank/DDBJ whole genome shotgun (WGS) entry which is preliminary data.</text>
</comment>
<dbReference type="RefSeq" id="WP_252675850.1">
    <property type="nucleotide sequence ID" value="NZ_JAMXHT010000001.1"/>
</dbReference>
<feature type="domain" description="MPN" evidence="7">
    <location>
        <begin position="4"/>
        <end position="139"/>
    </location>
</feature>
<gene>
    <name evidence="8" type="ORF">NG900_01100</name>
</gene>
<dbReference type="Proteomes" id="UP001162811">
    <property type="component" value="Unassembled WGS sequence"/>
</dbReference>
<dbReference type="InterPro" id="IPR037518">
    <property type="entry name" value="MPN"/>
</dbReference>
<name>A0ABT1AEP0_9RALS</name>
<evidence type="ECO:0000256" key="6">
    <source>
        <dbReference type="SAM" id="MobiDB-lite"/>
    </source>
</evidence>
<dbReference type="Gene3D" id="3.40.140.10">
    <property type="entry name" value="Cytidine Deaminase, domain 2"/>
    <property type="match status" value="1"/>
</dbReference>
<reference evidence="8" key="1">
    <citation type="submission" date="2022-06" db="EMBL/GenBank/DDBJ databases">
        <authorList>
            <person name="Lu C.-H."/>
        </authorList>
    </citation>
    <scope>NUCLEOTIDE SEQUENCE</scope>
    <source>
        <strain evidence="8">21MJYT02-11</strain>
    </source>
</reference>
<evidence type="ECO:0000313" key="9">
    <source>
        <dbReference type="Proteomes" id="UP001162811"/>
    </source>
</evidence>
<dbReference type="PROSITE" id="PS50249">
    <property type="entry name" value="MPN"/>
    <property type="match status" value="1"/>
</dbReference>
<evidence type="ECO:0000259" key="7">
    <source>
        <dbReference type="PROSITE" id="PS50249"/>
    </source>
</evidence>
<keyword evidence="1" id="KW-0645">Protease</keyword>
<feature type="region of interest" description="Disordered" evidence="6">
    <location>
        <begin position="178"/>
        <end position="199"/>
    </location>
</feature>
<organism evidence="8 9">
    <name type="scientific">Ralstonia soli</name>
    <dbReference type="NCBI Taxonomy" id="2953896"/>
    <lineage>
        <taxon>Bacteria</taxon>
        <taxon>Pseudomonadati</taxon>
        <taxon>Pseudomonadota</taxon>
        <taxon>Betaproteobacteria</taxon>
        <taxon>Burkholderiales</taxon>
        <taxon>Burkholderiaceae</taxon>
        <taxon>Ralstonia</taxon>
    </lineage>
</organism>